<sequence>MWAGRPRVGYGAVHMNRCRNDEIIRGAPVLAMEPCMIEIDRFVIRVVPYQFEANRCRNEEIIVKCNFGWAWAMCAGRPRDGNGAMHNVQYKFEVNRCRNEEVNLLTQFQGSSAYSVGGDSGQDGRTDGRKTEITTISPLFSEEQ</sequence>
<dbReference type="EMBL" id="JAIWYP010000005">
    <property type="protein sequence ID" value="KAH3816700.1"/>
    <property type="molecule type" value="Genomic_DNA"/>
</dbReference>
<evidence type="ECO:0000313" key="3">
    <source>
        <dbReference type="Proteomes" id="UP000828390"/>
    </source>
</evidence>
<keyword evidence="3" id="KW-1185">Reference proteome</keyword>
<organism evidence="2 3">
    <name type="scientific">Dreissena polymorpha</name>
    <name type="common">Zebra mussel</name>
    <name type="synonym">Mytilus polymorpha</name>
    <dbReference type="NCBI Taxonomy" id="45954"/>
    <lineage>
        <taxon>Eukaryota</taxon>
        <taxon>Metazoa</taxon>
        <taxon>Spiralia</taxon>
        <taxon>Lophotrochozoa</taxon>
        <taxon>Mollusca</taxon>
        <taxon>Bivalvia</taxon>
        <taxon>Autobranchia</taxon>
        <taxon>Heteroconchia</taxon>
        <taxon>Euheterodonta</taxon>
        <taxon>Imparidentia</taxon>
        <taxon>Neoheterodontei</taxon>
        <taxon>Myida</taxon>
        <taxon>Dreissenoidea</taxon>
        <taxon>Dreissenidae</taxon>
        <taxon>Dreissena</taxon>
    </lineage>
</organism>
<name>A0A9D4GGI1_DREPO</name>
<accession>A0A9D4GGI1</accession>
<feature type="compositionally biased region" description="Basic and acidic residues" evidence="1">
    <location>
        <begin position="122"/>
        <end position="132"/>
    </location>
</feature>
<reference evidence="2" key="1">
    <citation type="journal article" date="2019" name="bioRxiv">
        <title>The Genome of the Zebra Mussel, Dreissena polymorpha: A Resource for Invasive Species Research.</title>
        <authorList>
            <person name="McCartney M.A."/>
            <person name="Auch B."/>
            <person name="Kono T."/>
            <person name="Mallez S."/>
            <person name="Zhang Y."/>
            <person name="Obille A."/>
            <person name="Becker A."/>
            <person name="Abrahante J.E."/>
            <person name="Garbe J."/>
            <person name="Badalamenti J.P."/>
            <person name="Herman A."/>
            <person name="Mangelson H."/>
            <person name="Liachko I."/>
            <person name="Sullivan S."/>
            <person name="Sone E.D."/>
            <person name="Koren S."/>
            <person name="Silverstein K.A.T."/>
            <person name="Beckman K.B."/>
            <person name="Gohl D.M."/>
        </authorList>
    </citation>
    <scope>NUCLEOTIDE SEQUENCE</scope>
    <source>
        <strain evidence="2">Duluth1</strain>
        <tissue evidence="2">Whole animal</tissue>
    </source>
</reference>
<evidence type="ECO:0000256" key="1">
    <source>
        <dbReference type="SAM" id="MobiDB-lite"/>
    </source>
</evidence>
<reference evidence="2" key="2">
    <citation type="submission" date="2020-11" db="EMBL/GenBank/DDBJ databases">
        <authorList>
            <person name="McCartney M.A."/>
            <person name="Auch B."/>
            <person name="Kono T."/>
            <person name="Mallez S."/>
            <person name="Becker A."/>
            <person name="Gohl D.M."/>
            <person name="Silverstein K.A.T."/>
            <person name="Koren S."/>
            <person name="Bechman K.B."/>
            <person name="Herman A."/>
            <person name="Abrahante J.E."/>
            <person name="Garbe J."/>
        </authorList>
    </citation>
    <scope>NUCLEOTIDE SEQUENCE</scope>
    <source>
        <strain evidence="2">Duluth1</strain>
        <tissue evidence="2">Whole animal</tissue>
    </source>
</reference>
<dbReference type="Proteomes" id="UP000828390">
    <property type="component" value="Unassembled WGS sequence"/>
</dbReference>
<dbReference type="AlphaFoldDB" id="A0A9D4GGI1"/>
<gene>
    <name evidence="2" type="ORF">DPMN_118221</name>
</gene>
<feature type="region of interest" description="Disordered" evidence="1">
    <location>
        <begin position="115"/>
        <end position="144"/>
    </location>
</feature>
<evidence type="ECO:0000313" key="2">
    <source>
        <dbReference type="EMBL" id="KAH3816700.1"/>
    </source>
</evidence>
<proteinExistence type="predicted"/>
<comment type="caution">
    <text evidence="2">The sequence shown here is derived from an EMBL/GenBank/DDBJ whole genome shotgun (WGS) entry which is preliminary data.</text>
</comment>
<protein>
    <submittedName>
        <fullName evidence="2">Uncharacterized protein</fullName>
    </submittedName>
</protein>